<gene>
    <name evidence="10" type="primary">sufS</name>
    <name evidence="10" type="ORF">JBK99_15335</name>
</gene>
<dbReference type="RefSeq" id="WP_080453961.1">
    <property type="nucleotide sequence ID" value="NZ_LOMB01000207.1"/>
</dbReference>
<evidence type="ECO:0000256" key="3">
    <source>
        <dbReference type="ARBA" id="ARBA00010447"/>
    </source>
</evidence>
<evidence type="ECO:0000313" key="10">
    <source>
        <dbReference type="EMBL" id="HAU2397690.1"/>
    </source>
</evidence>
<comment type="cofactor">
    <cofactor evidence="1 7">
        <name>pyridoxal 5'-phosphate</name>
        <dbReference type="ChEBI" id="CHEBI:597326"/>
    </cofactor>
</comment>
<evidence type="ECO:0000256" key="6">
    <source>
        <dbReference type="ARBA" id="ARBA00050776"/>
    </source>
</evidence>
<evidence type="ECO:0000256" key="7">
    <source>
        <dbReference type="RuleBase" id="RU004504"/>
    </source>
</evidence>
<dbReference type="Gene3D" id="3.90.1150.10">
    <property type="entry name" value="Aspartate Aminotransferase, domain 1"/>
    <property type="match status" value="1"/>
</dbReference>
<reference evidence="10" key="2">
    <citation type="submission" date="2019-09" db="EMBL/GenBank/DDBJ databases">
        <authorList>
            <consortium name="NCBI Pathogen Detection Project"/>
        </authorList>
    </citation>
    <scope>NUCLEOTIDE SEQUENCE</scope>
    <source>
        <strain evidence="10">CL18-200174</strain>
    </source>
</reference>
<dbReference type="GO" id="GO:0031071">
    <property type="term" value="F:cysteine desulfurase activity"/>
    <property type="evidence" value="ECO:0007669"/>
    <property type="project" value="UniProtKB-UniRule"/>
</dbReference>
<dbReference type="InterPro" id="IPR015421">
    <property type="entry name" value="PyrdxlP-dep_Trfase_major"/>
</dbReference>
<dbReference type="NCBIfam" id="TIGR01979">
    <property type="entry name" value="sufS"/>
    <property type="match status" value="1"/>
</dbReference>
<dbReference type="Pfam" id="PF00266">
    <property type="entry name" value="Aminotran_5"/>
    <property type="match status" value="1"/>
</dbReference>
<dbReference type="PROSITE" id="PS00595">
    <property type="entry name" value="AA_TRANSFER_CLASS_5"/>
    <property type="match status" value="1"/>
</dbReference>
<evidence type="ECO:0000256" key="4">
    <source>
        <dbReference type="ARBA" id="ARBA00022679"/>
    </source>
</evidence>
<feature type="domain" description="Aminotransferase class V" evidence="9">
    <location>
        <begin position="33"/>
        <end position="401"/>
    </location>
</feature>
<dbReference type="EMBL" id="DACWOD010000016">
    <property type="protein sequence ID" value="HAU2397690.1"/>
    <property type="molecule type" value="Genomic_DNA"/>
</dbReference>
<accession>A0AAN5TBI8</accession>
<name>A0AAN5TBI8_LEGPN</name>
<dbReference type="GO" id="GO:0030170">
    <property type="term" value="F:pyridoxal phosphate binding"/>
    <property type="evidence" value="ECO:0007669"/>
    <property type="project" value="UniProtKB-UniRule"/>
</dbReference>
<dbReference type="InterPro" id="IPR016454">
    <property type="entry name" value="Cysteine_dSase"/>
</dbReference>
<keyword evidence="5 8" id="KW-0663">Pyridoxal phosphate</keyword>
<dbReference type="InterPro" id="IPR000192">
    <property type="entry name" value="Aminotrans_V_dom"/>
</dbReference>
<comment type="caution">
    <text evidence="10">The sequence shown here is derived from an EMBL/GenBank/DDBJ whole genome shotgun (WGS) entry which is preliminary data.</text>
</comment>
<keyword evidence="4 8" id="KW-0808">Transferase</keyword>
<dbReference type="EC" id="2.8.1.7" evidence="8"/>
<organism evidence="10 11">
    <name type="scientific">Legionella pneumophila</name>
    <dbReference type="NCBI Taxonomy" id="446"/>
    <lineage>
        <taxon>Bacteria</taxon>
        <taxon>Pseudomonadati</taxon>
        <taxon>Pseudomonadota</taxon>
        <taxon>Gammaproteobacteria</taxon>
        <taxon>Legionellales</taxon>
        <taxon>Legionellaceae</taxon>
        <taxon>Legionella</taxon>
    </lineage>
</organism>
<dbReference type="Gene3D" id="3.40.640.10">
    <property type="entry name" value="Type I PLP-dependent aspartate aminotransferase-like (Major domain)"/>
    <property type="match status" value="1"/>
</dbReference>
<dbReference type="GO" id="GO:0006534">
    <property type="term" value="P:cysteine metabolic process"/>
    <property type="evidence" value="ECO:0007669"/>
    <property type="project" value="UniProtKB-UniRule"/>
</dbReference>
<comment type="function">
    <text evidence="2 8">Catalyzes the removal of elemental sulfur and selenium atoms from L-cysteine, L-cystine, L-selenocysteine, and L-selenocystine to produce L-alanine.</text>
</comment>
<dbReference type="PANTHER" id="PTHR43586:SF8">
    <property type="entry name" value="CYSTEINE DESULFURASE 1, CHLOROPLASTIC"/>
    <property type="match status" value="1"/>
</dbReference>
<reference evidence="10" key="1">
    <citation type="journal article" date="2018" name="Genome Biol.">
        <title>SKESA: strategic k-mer extension for scrupulous assemblies.</title>
        <authorList>
            <person name="Souvorov A."/>
            <person name="Agarwala R."/>
            <person name="Lipman D.J."/>
        </authorList>
    </citation>
    <scope>NUCLEOTIDE SEQUENCE</scope>
    <source>
        <strain evidence="10">CL18-200174</strain>
    </source>
</reference>
<dbReference type="InterPro" id="IPR010970">
    <property type="entry name" value="Cys_dSase_SufS"/>
</dbReference>
<evidence type="ECO:0000256" key="1">
    <source>
        <dbReference type="ARBA" id="ARBA00001933"/>
    </source>
</evidence>
<dbReference type="InterPro" id="IPR015422">
    <property type="entry name" value="PyrdxlP-dep_Trfase_small"/>
</dbReference>
<evidence type="ECO:0000256" key="5">
    <source>
        <dbReference type="ARBA" id="ARBA00022898"/>
    </source>
</evidence>
<dbReference type="InterPro" id="IPR015424">
    <property type="entry name" value="PyrdxlP-dep_Trfase"/>
</dbReference>
<evidence type="ECO:0000256" key="2">
    <source>
        <dbReference type="ARBA" id="ARBA00002824"/>
    </source>
</evidence>
<evidence type="ECO:0000259" key="9">
    <source>
        <dbReference type="Pfam" id="PF00266"/>
    </source>
</evidence>
<dbReference type="PANTHER" id="PTHR43586">
    <property type="entry name" value="CYSTEINE DESULFURASE"/>
    <property type="match status" value="1"/>
</dbReference>
<dbReference type="InterPro" id="IPR020578">
    <property type="entry name" value="Aminotrans_V_PyrdxlP_BS"/>
</dbReference>
<evidence type="ECO:0000313" key="11">
    <source>
        <dbReference type="Proteomes" id="UP000863577"/>
    </source>
</evidence>
<sequence>MSTNPSLMTSFDVNKIRKDFPVLHQKINEYDLVYFDNAATTQKPKAVIDAIAQFYERDNSNVHRGVHALSVRATEMYEAARAKVKRFINARSPRECIFVRGTTEAINLVAQSLVAPRILPDEEILITHMEHHSNIVPWQMVCKKMGCKLQVAPISLNGEVILEEFERKLNENTKMVAINYASNSLGTINPVKTMIKMAHEVGAKVLLDGAQATAHLIVDVQDLDCDFYAFSGHKMYGPTGIGVLWGKEELLNSMTPYQGGGEMINSVSFEATEYAAIPHKFEAGTPNIAGAIGLAAAIDYIWSLDLDAIAEYETQLLNYATKAIEAVKGYNIIGTAANKVPIISFVHGKIHAHDIGTILDSEGIAIRSGHHCTMPLMDFYDVAATSRISMSFYNTFKEIDYCMEALQRVKEVFS</sequence>
<dbReference type="AlphaFoldDB" id="A0AAN5TBI8"/>
<evidence type="ECO:0000256" key="8">
    <source>
        <dbReference type="RuleBase" id="RU004506"/>
    </source>
</evidence>
<comment type="catalytic activity">
    <reaction evidence="6 8">
        <text>(sulfur carrier)-H + L-cysteine = (sulfur carrier)-SH + L-alanine</text>
        <dbReference type="Rhea" id="RHEA:43892"/>
        <dbReference type="Rhea" id="RHEA-COMP:14737"/>
        <dbReference type="Rhea" id="RHEA-COMP:14739"/>
        <dbReference type="ChEBI" id="CHEBI:29917"/>
        <dbReference type="ChEBI" id="CHEBI:35235"/>
        <dbReference type="ChEBI" id="CHEBI:57972"/>
        <dbReference type="ChEBI" id="CHEBI:64428"/>
        <dbReference type="EC" id="2.8.1.7"/>
    </reaction>
</comment>
<dbReference type="Proteomes" id="UP000863577">
    <property type="component" value="Unassembled WGS sequence"/>
</dbReference>
<proteinExistence type="inferred from homology"/>
<protein>
    <recommendedName>
        <fullName evidence="8">Cysteine desulfurase</fullName>
        <ecNumber evidence="8">2.8.1.7</ecNumber>
    </recommendedName>
</protein>
<dbReference type="SUPFAM" id="SSF53383">
    <property type="entry name" value="PLP-dependent transferases"/>
    <property type="match status" value="1"/>
</dbReference>
<dbReference type="CDD" id="cd06453">
    <property type="entry name" value="SufS_like"/>
    <property type="match status" value="1"/>
</dbReference>
<comment type="similarity">
    <text evidence="3 8">Belongs to the class-V pyridoxal-phosphate-dependent aminotransferase family. Csd subfamily.</text>
</comment>
<dbReference type="PIRSF" id="PIRSF005572">
    <property type="entry name" value="NifS"/>
    <property type="match status" value="1"/>
</dbReference>